<name>A0A3E0WHW8_9GAMM</name>
<keyword evidence="3" id="KW-1185">Reference proteome</keyword>
<proteinExistence type="predicted"/>
<dbReference type="AlphaFoldDB" id="A0A3E0WHW8"/>
<feature type="domain" description="Acetyl-coenzyme A carboxylase carboxyl transferase subunit beta" evidence="1">
    <location>
        <begin position="50"/>
        <end position="394"/>
    </location>
</feature>
<protein>
    <recommendedName>
        <fullName evidence="1">Acetyl-coenzyme A carboxylase carboxyl transferase subunit beta domain-containing protein</fullName>
    </recommendedName>
</protein>
<dbReference type="Gene3D" id="3.90.226.10">
    <property type="entry name" value="2-enoyl-CoA Hydratase, Chain A, domain 1"/>
    <property type="match status" value="2"/>
</dbReference>
<dbReference type="PANTHER" id="PTHR43842">
    <property type="entry name" value="PROPIONYL-COA CARBOXYLASE BETA CHAIN"/>
    <property type="match status" value="1"/>
</dbReference>
<organism evidence="2 3">
    <name type="scientific">Alkalilimnicola ehrlichii</name>
    <dbReference type="NCBI Taxonomy" id="351052"/>
    <lineage>
        <taxon>Bacteria</taxon>
        <taxon>Pseudomonadati</taxon>
        <taxon>Pseudomonadota</taxon>
        <taxon>Gammaproteobacteria</taxon>
        <taxon>Chromatiales</taxon>
        <taxon>Ectothiorhodospiraceae</taxon>
        <taxon>Alkalilimnicola</taxon>
    </lineage>
</organism>
<dbReference type="OrthoDB" id="9803706at2"/>
<dbReference type="RefSeq" id="WP_116303812.1">
    <property type="nucleotide sequence ID" value="NZ_NFZV01000029.1"/>
</dbReference>
<evidence type="ECO:0000313" key="2">
    <source>
        <dbReference type="EMBL" id="RFA32552.1"/>
    </source>
</evidence>
<dbReference type="InterPro" id="IPR051047">
    <property type="entry name" value="AccD/PCCB"/>
</dbReference>
<evidence type="ECO:0000259" key="1">
    <source>
        <dbReference type="Pfam" id="PF01039"/>
    </source>
</evidence>
<dbReference type="EMBL" id="NFZW01000028">
    <property type="protein sequence ID" value="RFA32552.1"/>
    <property type="molecule type" value="Genomic_DNA"/>
</dbReference>
<evidence type="ECO:0000313" key="3">
    <source>
        <dbReference type="Proteomes" id="UP000256763"/>
    </source>
</evidence>
<dbReference type="Proteomes" id="UP000256763">
    <property type="component" value="Unassembled WGS sequence"/>
</dbReference>
<dbReference type="PANTHER" id="PTHR43842:SF2">
    <property type="entry name" value="PROPIONYL-COA CARBOXYLASE BETA CHAIN, MITOCHONDRIAL"/>
    <property type="match status" value="1"/>
</dbReference>
<accession>A0A3E0WHW8</accession>
<dbReference type="SUPFAM" id="SSF52096">
    <property type="entry name" value="ClpP/crotonase"/>
    <property type="match status" value="2"/>
</dbReference>
<comment type="caution">
    <text evidence="2">The sequence shown here is derived from an EMBL/GenBank/DDBJ whole genome shotgun (WGS) entry which is preliminary data.</text>
</comment>
<gene>
    <name evidence="2" type="ORF">CAL65_19535</name>
</gene>
<dbReference type="GO" id="GO:0004658">
    <property type="term" value="F:propionyl-CoA carboxylase activity"/>
    <property type="evidence" value="ECO:0007669"/>
    <property type="project" value="TreeGrafter"/>
</dbReference>
<reference evidence="3" key="1">
    <citation type="submission" date="2017-05" db="EMBL/GenBank/DDBJ databases">
        <authorList>
            <person name="Sharma S."/>
            <person name="Sidhu C."/>
            <person name="Pinnaka A.K."/>
        </authorList>
    </citation>
    <scope>NUCLEOTIDE SEQUENCE [LARGE SCALE GENOMIC DNA]</scope>
    <source>
        <strain evidence="3">AK93</strain>
    </source>
</reference>
<dbReference type="Pfam" id="PF01039">
    <property type="entry name" value="Carboxyl_trans"/>
    <property type="match status" value="1"/>
</dbReference>
<dbReference type="InterPro" id="IPR029045">
    <property type="entry name" value="ClpP/crotonase-like_dom_sf"/>
</dbReference>
<sequence length="461" mass="50394">MEYQVETTASDYHWLSASLKNLPAIKALQGCLDDEVELFMPVDCERPDRLRADGIWLLSGTIDGQPVAVGWWDFRVKGGSFGRSVCRRFLAFLRAVEQRHQPLLLVVNSLGLRFMEGRTIFADVFGLIPALLRFKRRQLLVTACQGRCLGFGALVFGLGHYRLAAGTGATLSLTGPEVFQLFFGQRIAFSEVAATEAEYHRSGLIHELPDRLGDMMMRAAYVLKYLGGDRPLPAIPYEEVAPGQALTVSSLLQALGGRALEVFPGYDSRLQAFVAELGGRRLGVLLNPPGQVNNMFAFRSLVLYREALQLFRALRLPLLVLLDTPGVDPRFDGQNQRVLEQLLSVTEEVINYPYRKMGVVIGRGFGGANSLGMPKVYGAEATYGLAGLQLGVMHHSIIEQLLSGSAPLLAQWNAARAEEKDDCSDVVEAGILDGIISIDGLAGVVMKTLFATSPPPLMEVG</sequence>
<dbReference type="InterPro" id="IPR034733">
    <property type="entry name" value="AcCoA_carboxyl_beta"/>
</dbReference>